<accession>A0A2I7QIL5</accession>
<evidence type="ECO:0000313" key="1">
    <source>
        <dbReference type="EMBL" id="AUR81235.1"/>
    </source>
</evidence>
<protein>
    <submittedName>
        <fullName evidence="1">Uncharacterized protein</fullName>
    </submittedName>
</protein>
<dbReference type="GeneID" id="55607490"/>
<proteinExistence type="predicted"/>
<reference evidence="1 2" key="1">
    <citation type="submission" date="2018-01" db="EMBL/GenBank/DDBJ databases">
        <title>Complete Genome of Bacillus phages Carmen17.</title>
        <authorList>
            <person name="Himelright M.J."/>
            <person name="Eisemann E.C."/>
            <person name="Alder H.M."/>
            <person name="Clem A.M."/>
            <person name="Temple L."/>
        </authorList>
    </citation>
    <scope>NUCLEOTIDE SEQUENCE [LARGE SCALE GENOMIC DNA]</scope>
</reference>
<reference evidence="1 2" key="2">
    <citation type="journal article" date="2019" name="Microbiol. Resour. Announc.">
        <title>Complete Genome Sequences of Bacillus Bacteriophages Wes44 and Carmen17.</title>
        <authorList>
            <person name="Alder H."/>
            <person name="Himelright M."/>
            <person name="Eisemann E."/>
            <person name="Temple L."/>
        </authorList>
    </citation>
    <scope>NUCLEOTIDE SEQUENCE [LARGE SCALE GENOMIC DNA]</scope>
</reference>
<evidence type="ECO:0000313" key="2">
    <source>
        <dbReference type="Proteomes" id="UP000241941"/>
    </source>
</evidence>
<organism evidence="1 2">
    <name type="scientific">Bacillus phage Carmen17</name>
    <dbReference type="NCBI Taxonomy" id="2072797"/>
    <lineage>
        <taxon>Viruses</taxon>
        <taxon>Duplodnaviria</taxon>
        <taxon>Heunggongvirae</taxon>
        <taxon>Uroviricota</taxon>
        <taxon>Caudoviricetes</taxon>
        <taxon>Gutmannvirinae</taxon>
        <taxon>Carmenvirus</taxon>
        <taxon>Carmenvirus carmen17</taxon>
    </lineage>
</organism>
<keyword evidence="2" id="KW-1185">Reference proteome</keyword>
<dbReference type="KEGG" id="vg:55607490"/>
<sequence length="70" mass="7914">MNYILEITLVNSEVIGVPVALVDNKMSTKQEFIESSIDSSSTLLLVEETEMNHAMCVPLDHIICYVWRAE</sequence>
<dbReference type="EMBL" id="MG784342">
    <property type="protein sequence ID" value="AUR81235.1"/>
    <property type="molecule type" value="Genomic_DNA"/>
</dbReference>
<dbReference type="Proteomes" id="UP000241941">
    <property type="component" value="Segment"/>
</dbReference>
<name>A0A2I7QIL5_9CAUD</name>
<dbReference type="RefSeq" id="YP_009837308.1">
    <property type="nucleotide sequence ID" value="NC_048698.1"/>
</dbReference>